<keyword evidence="1" id="KW-1133">Transmembrane helix</keyword>
<dbReference type="Proteomes" id="UP000063699">
    <property type="component" value="Chromosome"/>
</dbReference>
<proteinExistence type="predicted"/>
<sequence length="160" mass="16862">MTSQNSRHTGGVQCTVRRPLPLLAWAALPLLVTAVVLGFTSLGELLLGASGETVLTSAHAGAAAGLTAMVGYSIEWPAGWRKAHWTYAAVILIAGFFVHGTNVPPIVAITLGVPGAALLLRMTWLHRAAGKRGTVVRETEPKRRVVQAPSMPRPAITNKA</sequence>
<dbReference type="EMBL" id="CP012752">
    <property type="protein sequence ID" value="ALG13327.1"/>
    <property type="molecule type" value="Genomic_DNA"/>
</dbReference>
<dbReference type="AlphaFoldDB" id="A0A0N7F560"/>
<name>A0A0N7F560_9PSEU</name>
<dbReference type="KEGG" id="kphy:AOZ06_46485"/>
<feature type="transmembrane region" description="Helical" evidence="1">
    <location>
        <begin position="84"/>
        <end position="100"/>
    </location>
</feature>
<accession>A0A0N7F560</accession>
<protein>
    <submittedName>
        <fullName evidence="2">Uncharacterized protein</fullName>
    </submittedName>
</protein>
<organism evidence="2 3">
    <name type="scientific">Kibdelosporangium phytohabitans</name>
    <dbReference type="NCBI Taxonomy" id="860235"/>
    <lineage>
        <taxon>Bacteria</taxon>
        <taxon>Bacillati</taxon>
        <taxon>Actinomycetota</taxon>
        <taxon>Actinomycetes</taxon>
        <taxon>Pseudonocardiales</taxon>
        <taxon>Pseudonocardiaceae</taxon>
        <taxon>Kibdelosporangium</taxon>
    </lineage>
</organism>
<evidence type="ECO:0000313" key="3">
    <source>
        <dbReference type="Proteomes" id="UP000063699"/>
    </source>
</evidence>
<gene>
    <name evidence="2" type="ORF">AOZ06_46485</name>
</gene>
<keyword evidence="1" id="KW-0472">Membrane</keyword>
<feature type="transmembrane region" description="Helical" evidence="1">
    <location>
        <begin position="20"/>
        <end position="42"/>
    </location>
</feature>
<keyword evidence="3" id="KW-1185">Reference proteome</keyword>
<feature type="transmembrane region" description="Helical" evidence="1">
    <location>
        <begin position="54"/>
        <end position="72"/>
    </location>
</feature>
<reference evidence="2 3" key="1">
    <citation type="submission" date="2015-07" db="EMBL/GenBank/DDBJ databases">
        <title>Genome sequencing of Kibdelosporangium phytohabitans.</title>
        <authorList>
            <person name="Qin S."/>
            <person name="Xing K."/>
        </authorList>
    </citation>
    <scope>NUCLEOTIDE SEQUENCE [LARGE SCALE GENOMIC DNA]</scope>
    <source>
        <strain evidence="2 3">KLBMP1111</strain>
    </source>
</reference>
<evidence type="ECO:0000256" key="1">
    <source>
        <dbReference type="SAM" id="Phobius"/>
    </source>
</evidence>
<keyword evidence="1" id="KW-0812">Transmembrane</keyword>
<evidence type="ECO:0000313" key="2">
    <source>
        <dbReference type="EMBL" id="ALG13327.1"/>
    </source>
</evidence>